<name>A0A5N5HD67_9ROSA</name>
<evidence type="ECO:0000313" key="6">
    <source>
        <dbReference type="Proteomes" id="UP000327157"/>
    </source>
</evidence>
<evidence type="ECO:0000256" key="3">
    <source>
        <dbReference type="SAM" id="SignalP"/>
    </source>
</evidence>
<feature type="signal peptide" evidence="3">
    <location>
        <begin position="1"/>
        <end position="24"/>
    </location>
</feature>
<sequence length="177" mass="19039">MASFGNAFVMPGLVLAAIIVMSSARLSSASGDIYGNYADRDEPSSISPNPNPSPSPSTTEDIGSSSSNFPDVLPLEPSQGYYRHLRKCADEISPLCAEQIFEGMFYSNEELTEDCCANLLHVGYDCHRGLVKLILLEPTFKGKASEALHKSFQIWSKCVVVVHHADSPSPTAAAVSN</sequence>
<keyword evidence="1 3" id="KW-0732">Signal</keyword>
<dbReference type="Proteomes" id="UP000327157">
    <property type="component" value="Chromosome 16"/>
</dbReference>
<feature type="chain" id="PRO_5024275505" description="Prolamin-like domain-containing protein" evidence="3">
    <location>
        <begin position="25"/>
        <end position="177"/>
    </location>
</feature>
<evidence type="ECO:0000256" key="2">
    <source>
        <dbReference type="SAM" id="MobiDB-lite"/>
    </source>
</evidence>
<feature type="domain" description="Prolamin-like" evidence="4">
    <location>
        <begin position="87"/>
        <end position="159"/>
    </location>
</feature>
<dbReference type="InterPro" id="IPR008502">
    <property type="entry name" value="Prolamin-like"/>
</dbReference>
<evidence type="ECO:0000259" key="4">
    <source>
        <dbReference type="Pfam" id="PF05617"/>
    </source>
</evidence>
<dbReference type="PANTHER" id="PTHR31207">
    <property type="entry name" value="ECA1 GAMETOGENESIS FAMILY PROTEIN (DUF784)-RELATED-RELATED"/>
    <property type="match status" value="1"/>
</dbReference>
<accession>A0A5N5HD67</accession>
<gene>
    <name evidence="5" type="ORF">D8674_017616</name>
</gene>
<evidence type="ECO:0000256" key="1">
    <source>
        <dbReference type="ARBA" id="ARBA00022729"/>
    </source>
</evidence>
<organism evidence="5 6">
    <name type="scientific">Pyrus ussuriensis x Pyrus communis</name>
    <dbReference type="NCBI Taxonomy" id="2448454"/>
    <lineage>
        <taxon>Eukaryota</taxon>
        <taxon>Viridiplantae</taxon>
        <taxon>Streptophyta</taxon>
        <taxon>Embryophyta</taxon>
        <taxon>Tracheophyta</taxon>
        <taxon>Spermatophyta</taxon>
        <taxon>Magnoliopsida</taxon>
        <taxon>eudicotyledons</taxon>
        <taxon>Gunneridae</taxon>
        <taxon>Pentapetalae</taxon>
        <taxon>rosids</taxon>
        <taxon>fabids</taxon>
        <taxon>Rosales</taxon>
        <taxon>Rosaceae</taxon>
        <taxon>Amygdaloideae</taxon>
        <taxon>Maleae</taxon>
        <taxon>Pyrus</taxon>
    </lineage>
</organism>
<comment type="caution">
    <text evidence="5">The sequence shown here is derived from an EMBL/GenBank/DDBJ whole genome shotgun (WGS) entry which is preliminary data.</text>
</comment>
<protein>
    <recommendedName>
        <fullName evidence="4">Prolamin-like domain-containing protein</fullName>
    </recommendedName>
</protein>
<dbReference type="InterPro" id="IPR040220">
    <property type="entry name" value="DD11"/>
</dbReference>
<dbReference type="AlphaFoldDB" id="A0A5N5HD67"/>
<dbReference type="EMBL" id="SMOL01000160">
    <property type="protein sequence ID" value="KAB2625956.1"/>
    <property type="molecule type" value="Genomic_DNA"/>
</dbReference>
<proteinExistence type="predicted"/>
<feature type="region of interest" description="Disordered" evidence="2">
    <location>
        <begin position="38"/>
        <end position="71"/>
    </location>
</feature>
<dbReference type="PANTHER" id="PTHR31207:SF35">
    <property type="entry name" value="PROLAMIN-LIKE DOMAIN-CONTAINING PROTEIN"/>
    <property type="match status" value="1"/>
</dbReference>
<feature type="compositionally biased region" description="Polar residues" evidence="2">
    <location>
        <begin position="58"/>
        <end position="69"/>
    </location>
</feature>
<reference evidence="5 6" key="1">
    <citation type="submission" date="2019-09" db="EMBL/GenBank/DDBJ databases">
        <authorList>
            <person name="Ou C."/>
        </authorList>
    </citation>
    <scope>NUCLEOTIDE SEQUENCE [LARGE SCALE GENOMIC DNA]</scope>
    <source>
        <strain evidence="5">S2</strain>
        <tissue evidence="5">Leaf</tissue>
    </source>
</reference>
<reference evidence="5 6" key="3">
    <citation type="submission" date="2019-11" db="EMBL/GenBank/DDBJ databases">
        <title>A de novo genome assembly of a pear dwarfing rootstock.</title>
        <authorList>
            <person name="Wang F."/>
            <person name="Wang J."/>
            <person name="Li S."/>
            <person name="Zhang Y."/>
            <person name="Fang M."/>
            <person name="Ma L."/>
            <person name="Zhao Y."/>
            <person name="Jiang S."/>
        </authorList>
    </citation>
    <scope>NUCLEOTIDE SEQUENCE [LARGE SCALE GENOMIC DNA]</scope>
    <source>
        <strain evidence="5">S2</strain>
        <tissue evidence="5">Leaf</tissue>
    </source>
</reference>
<evidence type="ECO:0000313" key="5">
    <source>
        <dbReference type="EMBL" id="KAB2625956.1"/>
    </source>
</evidence>
<keyword evidence="6" id="KW-1185">Reference proteome</keyword>
<dbReference type="Pfam" id="PF05617">
    <property type="entry name" value="Prolamin_like"/>
    <property type="match status" value="1"/>
</dbReference>
<reference evidence="6" key="2">
    <citation type="submission" date="2019-10" db="EMBL/GenBank/DDBJ databases">
        <title>A de novo genome assembly of a pear dwarfing rootstock.</title>
        <authorList>
            <person name="Wang F."/>
            <person name="Wang J."/>
            <person name="Li S."/>
            <person name="Zhang Y."/>
            <person name="Fang M."/>
            <person name="Ma L."/>
            <person name="Zhao Y."/>
            <person name="Jiang S."/>
        </authorList>
    </citation>
    <scope>NUCLEOTIDE SEQUENCE [LARGE SCALE GENOMIC DNA]</scope>
</reference>
<dbReference type="OrthoDB" id="1408535at2759"/>